<comment type="function">
    <text evidence="1">Alpha-L-fucosidase is responsible for hydrolyzing the alpha-1,6-linked fucose joined to the reducing-end N-acetylglucosamine of the carbohydrate moieties of glycoproteins.</text>
</comment>
<dbReference type="GO" id="GO:0006004">
    <property type="term" value="P:fucose metabolic process"/>
    <property type="evidence" value="ECO:0007669"/>
    <property type="project" value="InterPro"/>
</dbReference>
<dbReference type="GO" id="GO:0016139">
    <property type="term" value="P:glycoside catabolic process"/>
    <property type="evidence" value="ECO:0007669"/>
    <property type="project" value="TreeGrafter"/>
</dbReference>
<evidence type="ECO:0000256" key="1">
    <source>
        <dbReference type="ARBA" id="ARBA00004071"/>
    </source>
</evidence>
<dbReference type="Gene3D" id="3.20.20.80">
    <property type="entry name" value="Glycosidases"/>
    <property type="match status" value="1"/>
</dbReference>
<dbReference type="InterPro" id="IPR017853">
    <property type="entry name" value="GH"/>
</dbReference>
<name>A0A6J4KCJ4_9CHLR</name>
<evidence type="ECO:0000256" key="3">
    <source>
        <dbReference type="ARBA" id="ARBA00012662"/>
    </source>
</evidence>
<dbReference type="InterPro" id="IPR016286">
    <property type="entry name" value="FUC_metazoa-typ"/>
</dbReference>
<keyword evidence="4" id="KW-0732">Signal</keyword>
<dbReference type="Pfam" id="PF01120">
    <property type="entry name" value="Alpha_L_fucos"/>
    <property type="match status" value="1"/>
</dbReference>
<protein>
    <recommendedName>
        <fullName evidence="3">alpha-L-fucosidase</fullName>
        <ecNumber evidence="3">3.2.1.51</ecNumber>
    </recommendedName>
</protein>
<proteinExistence type="inferred from homology"/>
<dbReference type="PANTHER" id="PTHR10030:SF37">
    <property type="entry name" value="ALPHA-L-FUCOSIDASE-RELATED"/>
    <property type="match status" value="1"/>
</dbReference>
<keyword evidence="5 8" id="KW-0378">Hydrolase</keyword>
<dbReference type="EC" id="3.2.1.51" evidence="3"/>
<sequence length="185" mass="20291">MGRESWGYRAGEDYYAAKHLMQSIQQILAMGGNYLLNVGPKADGTIPAVQVALLNRIGDWFGRVKESFYGAGPASDLIESAELLLTRKGDSLYLHLQRDPESSAVSLRPLEVASVRATLLNTGQAVQAVAELTPRSWIEQWQAGLRQAHGDTPKRFLRVRDLPSDDLTDEPMVVKLEFAAGTLPG</sequence>
<evidence type="ECO:0000256" key="4">
    <source>
        <dbReference type="ARBA" id="ARBA00022729"/>
    </source>
</evidence>
<dbReference type="PANTHER" id="PTHR10030">
    <property type="entry name" value="ALPHA-L-FUCOSIDASE"/>
    <property type="match status" value="1"/>
</dbReference>
<dbReference type="SUPFAM" id="SSF51445">
    <property type="entry name" value="(Trans)glycosidases"/>
    <property type="match status" value="1"/>
</dbReference>
<accession>A0A6J4KCJ4</accession>
<evidence type="ECO:0000256" key="2">
    <source>
        <dbReference type="ARBA" id="ARBA00007951"/>
    </source>
</evidence>
<dbReference type="PRINTS" id="PR00741">
    <property type="entry name" value="GLHYDRLASE29"/>
</dbReference>
<feature type="domain" description="Glycoside hydrolase family 29 N-terminal" evidence="7">
    <location>
        <begin position="2"/>
        <end position="62"/>
    </location>
</feature>
<keyword evidence="6 8" id="KW-0326">Glycosidase</keyword>
<dbReference type="GO" id="GO:0005764">
    <property type="term" value="C:lysosome"/>
    <property type="evidence" value="ECO:0007669"/>
    <property type="project" value="TreeGrafter"/>
</dbReference>
<dbReference type="InterPro" id="IPR000933">
    <property type="entry name" value="Glyco_hydro_29"/>
</dbReference>
<gene>
    <name evidence="8" type="ORF">AVDCRST_MAG77-5711</name>
</gene>
<evidence type="ECO:0000259" key="7">
    <source>
        <dbReference type="Pfam" id="PF01120"/>
    </source>
</evidence>
<dbReference type="EMBL" id="CADCTC010000296">
    <property type="protein sequence ID" value="CAA9301591.1"/>
    <property type="molecule type" value="Genomic_DNA"/>
</dbReference>
<dbReference type="InterPro" id="IPR057739">
    <property type="entry name" value="Glyco_hydro_29_N"/>
</dbReference>
<evidence type="ECO:0000256" key="6">
    <source>
        <dbReference type="ARBA" id="ARBA00023295"/>
    </source>
</evidence>
<evidence type="ECO:0000313" key="8">
    <source>
        <dbReference type="EMBL" id="CAA9301591.1"/>
    </source>
</evidence>
<evidence type="ECO:0000256" key="5">
    <source>
        <dbReference type="ARBA" id="ARBA00022801"/>
    </source>
</evidence>
<comment type="similarity">
    <text evidence="2">Belongs to the glycosyl hydrolase 29 family.</text>
</comment>
<organism evidence="8">
    <name type="scientific">uncultured Chloroflexota bacterium</name>
    <dbReference type="NCBI Taxonomy" id="166587"/>
    <lineage>
        <taxon>Bacteria</taxon>
        <taxon>Bacillati</taxon>
        <taxon>Chloroflexota</taxon>
        <taxon>environmental samples</taxon>
    </lineage>
</organism>
<dbReference type="GO" id="GO:0004560">
    <property type="term" value="F:alpha-L-fucosidase activity"/>
    <property type="evidence" value="ECO:0007669"/>
    <property type="project" value="UniProtKB-EC"/>
</dbReference>
<dbReference type="AlphaFoldDB" id="A0A6J4KCJ4"/>
<reference evidence="8" key="1">
    <citation type="submission" date="2020-02" db="EMBL/GenBank/DDBJ databases">
        <authorList>
            <person name="Meier V. D."/>
        </authorList>
    </citation>
    <scope>NUCLEOTIDE SEQUENCE</scope>
    <source>
        <strain evidence="8">AVDCRST_MAG77</strain>
    </source>
</reference>